<keyword evidence="5" id="KW-1185">Reference proteome</keyword>
<dbReference type="RefSeq" id="WP_153714211.1">
    <property type="nucleotide sequence ID" value="NZ_CP045871.1"/>
</dbReference>
<name>A0A5Q2QFD3_9GAMM</name>
<dbReference type="Gene3D" id="3.40.50.360">
    <property type="match status" value="1"/>
</dbReference>
<evidence type="ECO:0000256" key="2">
    <source>
        <dbReference type="ARBA" id="ARBA00022643"/>
    </source>
</evidence>
<feature type="domain" description="Flavodoxin-like" evidence="3">
    <location>
        <begin position="3"/>
        <end position="176"/>
    </location>
</feature>
<dbReference type="Proteomes" id="UP000388235">
    <property type="component" value="Chromosome"/>
</dbReference>
<gene>
    <name evidence="4" type="ORF">GH975_09050</name>
</gene>
<dbReference type="GO" id="GO:0016020">
    <property type="term" value="C:membrane"/>
    <property type="evidence" value="ECO:0007669"/>
    <property type="project" value="TreeGrafter"/>
</dbReference>
<dbReference type="InterPro" id="IPR008254">
    <property type="entry name" value="Flavodoxin/NO_synth"/>
</dbReference>
<dbReference type="PANTHER" id="PTHR30546:SF23">
    <property type="entry name" value="FLAVOPROTEIN-LIKE PROTEIN YCP4-RELATED"/>
    <property type="match status" value="1"/>
</dbReference>
<evidence type="ECO:0000259" key="3">
    <source>
        <dbReference type="PROSITE" id="PS50902"/>
    </source>
</evidence>
<dbReference type="KEGG" id="llp:GH975_09050"/>
<accession>A0A5Q2QFD3</accession>
<dbReference type="InterPro" id="IPR005025">
    <property type="entry name" value="FMN_Rdtase-like_dom"/>
</dbReference>
<dbReference type="EMBL" id="CP045871">
    <property type="protein sequence ID" value="QGG80707.1"/>
    <property type="molecule type" value="Genomic_DNA"/>
</dbReference>
<dbReference type="PANTHER" id="PTHR30546">
    <property type="entry name" value="FLAVODOXIN-RELATED PROTEIN WRBA-RELATED"/>
    <property type="match status" value="1"/>
</dbReference>
<evidence type="ECO:0000313" key="4">
    <source>
        <dbReference type="EMBL" id="QGG80707.1"/>
    </source>
</evidence>
<evidence type="ECO:0000313" key="5">
    <source>
        <dbReference type="Proteomes" id="UP000388235"/>
    </source>
</evidence>
<organism evidence="4 5">
    <name type="scientific">Litorivicinus lipolyticus</name>
    <dbReference type="NCBI Taxonomy" id="418701"/>
    <lineage>
        <taxon>Bacteria</taxon>
        <taxon>Pseudomonadati</taxon>
        <taxon>Pseudomonadota</taxon>
        <taxon>Gammaproteobacteria</taxon>
        <taxon>Oceanospirillales</taxon>
        <taxon>Litorivicinaceae</taxon>
        <taxon>Litorivicinus</taxon>
    </lineage>
</organism>
<dbReference type="GO" id="GO:0003955">
    <property type="term" value="F:NAD(P)H dehydrogenase (quinone) activity"/>
    <property type="evidence" value="ECO:0007669"/>
    <property type="project" value="TreeGrafter"/>
</dbReference>
<dbReference type="OrthoDB" id="9801479at2"/>
<keyword evidence="1" id="KW-0285">Flavoprotein</keyword>
<dbReference type="PROSITE" id="PS50902">
    <property type="entry name" value="FLAVODOXIN_LIKE"/>
    <property type="match status" value="1"/>
</dbReference>
<protein>
    <submittedName>
        <fullName evidence="4">NAD(P)H-quinone oxidoreductase</fullName>
    </submittedName>
</protein>
<sequence length="183" mass="18984">MNLLILFHSSGGHVATLADAIAMGCEGQGVDARLRNPPALDGRETDYLTVTKDELRSCGGLALGSPTRFGQMATPLKAFFETTSDLWLSGELIDKPAGVFGASSSLHGGNEAVLLGMTLPLLHHGMLVTGVPYTDPGLAQDHGGVTPYGPSLVENSGNHPHPHEIASAKALGARLAKLIKALA</sequence>
<keyword evidence="2" id="KW-0288">FMN</keyword>
<dbReference type="AlphaFoldDB" id="A0A5Q2QFD3"/>
<proteinExistence type="predicted"/>
<dbReference type="SUPFAM" id="SSF52218">
    <property type="entry name" value="Flavoproteins"/>
    <property type="match status" value="1"/>
</dbReference>
<dbReference type="InterPro" id="IPR029039">
    <property type="entry name" value="Flavoprotein-like_sf"/>
</dbReference>
<dbReference type="Pfam" id="PF03358">
    <property type="entry name" value="FMN_red"/>
    <property type="match status" value="1"/>
</dbReference>
<evidence type="ECO:0000256" key="1">
    <source>
        <dbReference type="ARBA" id="ARBA00022630"/>
    </source>
</evidence>
<reference evidence="4 5" key="1">
    <citation type="submission" date="2019-11" db="EMBL/GenBank/DDBJ databases">
        <authorList>
            <person name="Khan S.A."/>
            <person name="Jeon C.O."/>
            <person name="Chun B.H."/>
        </authorList>
    </citation>
    <scope>NUCLEOTIDE SEQUENCE [LARGE SCALE GENOMIC DNA]</scope>
    <source>
        <strain evidence="4 5">IMCC 1097</strain>
    </source>
</reference>
<dbReference type="GO" id="GO:0010181">
    <property type="term" value="F:FMN binding"/>
    <property type="evidence" value="ECO:0007669"/>
    <property type="project" value="InterPro"/>
</dbReference>